<organism evidence="9 10">
    <name type="scientific">Lawsonibacter faecis</name>
    <dbReference type="NCBI Taxonomy" id="2763052"/>
    <lineage>
        <taxon>Bacteria</taxon>
        <taxon>Bacillati</taxon>
        <taxon>Bacillota</taxon>
        <taxon>Clostridia</taxon>
        <taxon>Eubacteriales</taxon>
        <taxon>Oscillospiraceae</taxon>
        <taxon>Lawsonibacter</taxon>
    </lineage>
</organism>
<dbReference type="CDD" id="cd06173">
    <property type="entry name" value="MFS_MefA_like"/>
    <property type="match status" value="1"/>
</dbReference>
<comment type="subcellular location">
    <subcellularLocation>
        <location evidence="1">Cell membrane</location>
        <topology evidence="1">Multi-pass membrane protein</topology>
    </subcellularLocation>
</comment>
<name>A0A8J6JG18_9FIRM</name>
<dbReference type="SUPFAM" id="SSF103473">
    <property type="entry name" value="MFS general substrate transporter"/>
    <property type="match status" value="1"/>
</dbReference>
<dbReference type="Gene3D" id="1.20.1250.20">
    <property type="entry name" value="MFS general substrate transporter like domains"/>
    <property type="match status" value="1"/>
</dbReference>
<keyword evidence="3" id="KW-1003">Cell membrane</keyword>
<keyword evidence="4 7" id="KW-0812">Transmembrane</keyword>
<dbReference type="InterPro" id="IPR036259">
    <property type="entry name" value="MFS_trans_sf"/>
</dbReference>
<comment type="caution">
    <text evidence="9">The sequence shown here is derived from an EMBL/GenBank/DDBJ whole genome shotgun (WGS) entry which is preliminary data.</text>
</comment>
<evidence type="ECO:0000259" key="8">
    <source>
        <dbReference type="PROSITE" id="PS50850"/>
    </source>
</evidence>
<feature type="transmembrane region" description="Helical" evidence="7">
    <location>
        <begin position="218"/>
        <end position="242"/>
    </location>
</feature>
<evidence type="ECO:0000256" key="6">
    <source>
        <dbReference type="ARBA" id="ARBA00023136"/>
    </source>
</evidence>
<dbReference type="GO" id="GO:0005886">
    <property type="term" value="C:plasma membrane"/>
    <property type="evidence" value="ECO:0007669"/>
    <property type="project" value="UniProtKB-SubCell"/>
</dbReference>
<dbReference type="RefSeq" id="WP_186918116.1">
    <property type="nucleotide sequence ID" value="NZ_JACOPQ010000001.1"/>
</dbReference>
<feature type="transmembrane region" description="Helical" evidence="7">
    <location>
        <begin position="373"/>
        <end position="394"/>
    </location>
</feature>
<keyword evidence="5 7" id="KW-1133">Transmembrane helix</keyword>
<dbReference type="GO" id="GO:0022857">
    <property type="term" value="F:transmembrane transporter activity"/>
    <property type="evidence" value="ECO:0007669"/>
    <property type="project" value="InterPro"/>
</dbReference>
<dbReference type="PROSITE" id="PS50850">
    <property type="entry name" value="MFS"/>
    <property type="match status" value="1"/>
</dbReference>
<evidence type="ECO:0000256" key="5">
    <source>
        <dbReference type="ARBA" id="ARBA00022989"/>
    </source>
</evidence>
<evidence type="ECO:0000256" key="3">
    <source>
        <dbReference type="ARBA" id="ARBA00022475"/>
    </source>
</evidence>
<feature type="transmembrane region" description="Helical" evidence="7">
    <location>
        <begin position="283"/>
        <end position="304"/>
    </location>
</feature>
<keyword evidence="10" id="KW-1185">Reference proteome</keyword>
<evidence type="ECO:0000313" key="10">
    <source>
        <dbReference type="Proteomes" id="UP000607645"/>
    </source>
</evidence>
<gene>
    <name evidence="9" type="ORF">H8S62_00125</name>
</gene>
<keyword evidence="6 7" id="KW-0472">Membrane</keyword>
<feature type="transmembrane region" description="Helical" evidence="7">
    <location>
        <begin position="310"/>
        <end position="333"/>
    </location>
</feature>
<keyword evidence="2" id="KW-0813">Transport</keyword>
<dbReference type="InterPro" id="IPR020846">
    <property type="entry name" value="MFS_dom"/>
</dbReference>
<accession>A0A8J6JG18</accession>
<dbReference type="AlphaFoldDB" id="A0A8J6JG18"/>
<evidence type="ECO:0000256" key="4">
    <source>
        <dbReference type="ARBA" id="ARBA00022692"/>
    </source>
</evidence>
<evidence type="ECO:0000256" key="2">
    <source>
        <dbReference type="ARBA" id="ARBA00022448"/>
    </source>
</evidence>
<feature type="transmembrane region" description="Helical" evidence="7">
    <location>
        <begin position="167"/>
        <end position="190"/>
    </location>
</feature>
<sequence length="402" mass="42520">MIKHWKRKFVILWVGQAASLLTSSVSQYALVWYLNDMTASAAVLSMSMLAAMLPQGVLSLFTGSFADRFDRRAIMVIADGAIGVVSLGLALFAASGSLPVWPIMAALALRSVGGAFHAPCLQAVTPLLAPPELLGKCAGWSQGIQTVSFLVSPALAAVLYANFPLHWVILIDTLGAAFAILGLLAARLPVLKVGGGQQKLRIWQDTREGFAILRSKRWLWELCLLCALFCVAFMPVGALFPLMTTQYYGGGTDAVALVETLFSAGMLAGSVILGVWGGTRNKMVTMTAAILGMGVFLVACGLLPSTAFWVFAVLSALMGLSSPFFNSLFMALLQEKVEPEYLGRVLGLSNAIMTLASPIGLVATALFAGRTGITVWFLAAGLVTLAVGALAILLPSVRNCDK</sequence>
<evidence type="ECO:0000313" key="9">
    <source>
        <dbReference type="EMBL" id="MBC5735413.1"/>
    </source>
</evidence>
<feature type="transmembrane region" description="Helical" evidence="7">
    <location>
        <begin position="345"/>
        <end position="367"/>
    </location>
</feature>
<feature type="transmembrane region" description="Helical" evidence="7">
    <location>
        <begin position="73"/>
        <end position="94"/>
    </location>
</feature>
<feature type="transmembrane region" description="Helical" evidence="7">
    <location>
        <begin position="254"/>
        <end position="276"/>
    </location>
</feature>
<feature type="transmembrane region" description="Helical" evidence="7">
    <location>
        <begin position="42"/>
        <end position="61"/>
    </location>
</feature>
<protein>
    <submittedName>
        <fullName evidence="9">MFS transporter</fullName>
    </submittedName>
</protein>
<dbReference type="Pfam" id="PF07690">
    <property type="entry name" value="MFS_1"/>
    <property type="match status" value="1"/>
</dbReference>
<reference evidence="9" key="1">
    <citation type="submission" date="2020-08" db="EMBL/GenBank/DDBJ databases">
        <title>Genome public.</title>
        <authorList>
            <person name="Liu C."/>
            <person name="Sun Q."/>
        </authorList>
    </citation>
    <scope>NUCLEOTIDE SEQUENCE</scope>
    <source>
        <strain evidence="9">NSJ-52</strain>
    </source>
</reference>
<dbReference type="Proteomes" id="UP000607645">
    <property type="component" value="Unassembled WGS sequence"/>
</dbReference>
<dbReference type="EMBL" id="JACOPQ010000001">
    <property type="protein sequence ID" value="MBC5735413.1"/>
    <property type="molecule type" value="Genomic_DNA"/>
</dbReference>
<feature type="domain" description="Major facilitator superfamily (MFS) profile" evidence="8">
    <location>
        <begin position="8"/>
        <end position="398"/>
    </location>
</feature>
<dbReference type="InterPro" id="IPR011701">
    <property type="entry name" value="MFS"/>
</dbReference>
<proteinExistence type="predicted"/>
<dbReference type="PANTHER" id="PTHR23513:SF11">
    <property type="entry name" value="STAPHYLOFERRIN A TRANSPORTER"/>
    <property type="match status" value="1"/>
</dbReference>
<dbReference type="PANTHER" id="PTHR23513">
    <property type="entry name" value="INTEGRAL MEMBRANE EFFLUX PROTEIN-RELATED"/>
    <property type="match status" value="1"/>
</dbReference>
<evidence type="ECO:0000256" key="1">
    <source>
        <dbReference type="ARBA" id="ARBA00004651"/>
    </source>
</evidence>
<evidence type="ECO:0000256" key="7">
    <source>
        <dbReference type="SAM" id="Phobius"/>
    </source>
</evidence>